<dbReference type="SUPFAM" id="SSF53041">
    <property type="entry name" value="Resolvase-like"/>
    <property type="match status" value="1"/>
</dbReference>
<dbReference type="PROSITE" id="PS51737">
    <property type="entry name" value="RECOMBINASE_DNA_BIND"/>
    <property type="match status" value="1"/>
</dbReference>
<dbReference type="Gene3D" id="3.90.1750.20">
    <property type="entry name" value="Putative Large Serine Recombinase, Chain B, Domain 2"/>
    <property type="match status" value="1"/>
</dbReference>
<gene>
    <name evidence="5" type="ORF">TH66_13060</name>
    <name evidence="6" type="ORF">TR74_16105</name>
</gene>
<evidence type="ECO:0000313" key="8">
    <source>
        <dbReference type="Proteomes" id="UP000070659"/>
    </source>
</evidence>
<dbReference type="GO" id="GO:0000150">
    <property type="term" value="F:DNA strand exchange activity"/>
    <property type="evidence" value="ECO:0007669"/>
    <property type="project" value="InterPro"/>
</dbReference>
<feature type="domain" description="Resolvase/invertase-type recombinase catalytic" evidence="3">
    <location>
        <begin position="4"/>
        <end position="165"/>
    </location>
</feature>
<dbReference type="InterPro" id="IPR011109">
    <property type="entry name" value="DNA_bind_recombinase_dom"/>
</dbReference>
<name>A0A132N2A0_9ACTN</name>
<keyword evidence="2" id="KW-0233">DNA recombination</keyword>
<dbReference type="Pfam" id="PF13408">
    <property type="entry name" value="Zn_ribbon_recom"/>
    <property type="match status" value="1"/>
</dbReference>
<accession>A0A132N2A0</accession>
<evidence type="ECO:0000313" key="7">
    <source>
        <dbReference type="Proteomes" id="UP000070598"/>
    </source>
</evidence>
<dbReference type="RefSeq" id="WP_067070419.1">
    <property type="nucleotide sequence ID" value="NZ_JYIJ01000017.1"/>
</dbReference>
<evidence type="ECO:0000259" key="4">
    <source>
        <dbReference type="PROSITE" id="PS51737"/>
    </source>
</evidence>
<dbReference type="InterPro" id="IPR038109">
    <property type="entry name" value="DNA_bind_recomb_sf"/>
</dbReference>
<dbReference type="PANTHER" id="PTHR30461:SF2">
    <property type="entry name" value="SERINE RECOMBINASE PINE-RELATED"/>
    <property type="match status" value="1"/>
</dbReference>
<dbReference type="InterPro" id="IPR050639">
    <property type="entry name" value="SSR_resolvase"/>
</dbReference>
<dbReference type="InterPro" id="IPR025827">
    <property type="entry name" value="Zn_ribbon_recom_dom"/>
</dbReference>
<proteinExistence type="predicted"/>
<sequence>MASKASAYIRLSHAAGDGNLSRDGMEDDIRAACARIGAEVGPVHVDDGRSGAIRNRPEFLAWLDDAREGRVDVLATWHVDRLTREGLQAAAMILDVVEGKDTTTGRVVRPPVRFIDCHGLDSEDEFAFRIRFVLEAEGARKERERIRARNAALQQRLIAARRWYGGHVPFGYRVVPHPDGAGKALEIEPSEADALRAAAEMILSGASPGAAARWLNEQGVKPRRGKSWTRPSLIACLTGNAILGRITYRGAPVRGDDGYPVQAWPQIITPAEHAALRAILRAGEGSPIRKGGRPHARLLSGVLKCSGCSRPLRVSPPNYRCAAASDGFTCPRPVAISAERADQTVEQLFLGAYGRLPLVIRRVVAADNGLAEVEDAIAATLAELGQNPSAELFARLQSLHAERERRAALPTETRVEMVRTDRTLSDEWQVRDVPGRRSLLLDAIAAATVEPATGRRFDPKRIRIYWREGPADFD</sequence>
<dbReference type="PROSITE" id="PS51736">
    <property type="entry name" value="RECOMBINASES_3"/>
    <property type="match status" value="1"/>
</dbReference>
<dbReference type="Gene3D" id="3.40.50.1390">
    <property type="entry name" value="Resolvase, N-terminal catalytic domain"/>
    <property type="match status" value="1"/>
</dbReference>
<dbReference type="Proteomes" id="UP000070659">
    <property type="component" value="Unassembled WGS sequence"/>
</dbReference>
<dbReference type="Pfam" id="PF07508">
    <property type="entry name" value="Recombinase"/>
    <property type="match status" value="1"/>
</dbReference>
<organism evidence="5 8">
    <name type="scientific">Carbonactinospora thermoautotrophica</name>
    <dbReference type="NCBI Taxonomy" id="1469144"/>
    <lineage>
        <taxon>Bacteria</taxon>
        <taxon>Bacillati</taxon>
        <taxon>Actinomycetota</taxon>
        <taxon>Actinomycetes</taxon>
        <taxon>Kitasatosporales</taxon>
        <taxon>Carbonactinosporaceae</taxon>
        <taxon>Carbonactinospora</taxon>
    </lineage>
</organism>
<evidence type="ECO:0000259" key="3">
    <source>
        <dbReference type="PROSITE" id="PS51736"/>
    </source>
</evidence>
<dbReference type="Pfam" id="PF00239">
    <property type="entry name" value="Resolvase"/>
    <property type="match status" value="1"/>
</dbReference>
<dbReference type="PANTHER" id="PTHR30461">
    <property type="entry name" value="DNA-INVERTASE FROM LAMBDOID PROPHAGE"/>
    <property type="match status" value="1"/>
</dbReference>
<evidence type="ECO:0000256" key="2">
    <source>
        <dbReference type="ARBA" id="ARBA00023172"/>
    </source>
</evidence>
<dbReference type="GO" id="GO:0003677">
    <property type="term" value="F:DNA binding"/>
    <property type="evidence" value="ECO:0007669"/>
    <property type="project" value="UniProtKB-KW"/>
</dbReference>
<reference evidence="7" key="1">
    <citation type="submission" date="2015-02" db="EMBL/GenBank/DDBJ databases">
        <title>Physiological reanalysis, assessment of diazotrophy, and genome sequences of multiple isolates of Streptomyces thermoautotrophicus.</title>
        <authorList>
            <person name="MacKellar D.C."/>
            <person name="Lieber L."/>
            <person name="Norman J."/>
            <person name="Bolger A."/>
            <person name="Tobin C."/>
            <person name="Murray J.W."/>
            <person name="Friesen M."/>
            <person name="Prell J."/>
        </authorList>
    </citation>
    <scope>NUCLEOTIDE SEQUENCE [LARGE SCALE GENOMIC DNA]</scope>
    <source>
        <strain evidence="7">UBT1</strain>
    </source>
</reference>
<dbReference type="CDD" id="cd00338">
    <property type="entry name" value="Ser_Recombinase"/>
    <property type="match status" value="1"/>
</dbReference>
<dbReference type="AlphaFoldDB" id="A0A132N2A0"/>
<dbReference type="InterPro" id="IPR036162">
    <property type="entry name" value="Resolvase-like_N_sf"/>
</dbReference>
<protein>
    <recommendedName>
        <fullName evidence="9">Recombinase family protein</fullName>
    </recommendedName>
</protein>
<dbReference type="EMBL" id="JYIK01001004">
    <property type="protein sequence ID" value="KWX08176.1"/>
    <property type="molecule type" value="Genomic_DNA"/>
</dbReference>
<evidence type="ECO:0000313" key="5">
    <source>
        <dbReference type="EMBL" id="KWX03722.1"/>
    </source>
</evidence>
<dbReference type="InterPro" id="IPR006119">
    <property type="entry name" value="Resolv_N"/>
</dbReference>
<comment type="caution">
    <text evidence="5">The sequence shown here is derived from an EMBL/GenBank/DDBJ whole genome shotgun (WGS) entry which is preliminary data.</text>
</comment>
<dbReference type="PATRIC" id="fig|1469144.8.peg.3178"/>
<reference evidence="5 8" key="2">
    <citation type="submission" date="2015-02" db="EMBL/GenBank/DDBJ databases">
        <title>Physiological reanalysis, assessment of diazotrophy, and genome sequences of multiple isolates of Streptomyces thermoautotrophicus.</title>
        <authorList>
            <person name="MacKellar D.C."/>
            <person name="Lieber L."/>
            <person name="Norman J."/>
            <person name="Bolger A."/>
            <person name="Tobin C."/>
            <person name="Murray J.W."/>
            <person name="Prell J."/>
        </authorList>
    </citation>
    <scope>NUCLEOTIDE SEQUENCE [LARGE SCALE GENOMIC DNA]</scope>
    <source>
        <strain evidence="5 8">UBT1</strain>
    </source>
</reference>
<dbReference type="Proteomes" id="UP000070598">
    <property type="component" value="Unassembled WGS sequence"/>
</dbReference>
<dbReference type="SMART" id="SM00857">
    <property type="entry name" value="Resolvase"/>
    <property type="match status" value="1"/>
</dbReference>
<evidence type="ECO:0000256" key="1">
    <source>
        <dbReference type="ARBA" id="ARBA00023125"/>
    </source>
</evidence>
<keyword evidence="1" id="KW-0238">DNA-binding</keyword>
<evidence type="ECO:0008006" key="9">
    <source>
        <dbReference type="Google" id="ProtNLM"/>
    </source>
</evidence>
<dbReference type="EMBL" id="JYIJ01000017">
    <property type="protein sequence ID" value="KWX03722.1"/>
    <property type="molecule type" value="Genomic_DNA"/>
</dbReference>
<feature type="domain" description="Recombinase" evidence="4">
    <location>
        <begin position="169"/>
        <end position="286"/>
    </location>
</feature>
<evidence type="ECO:0000313" key="6">
    <source>
        <dbReference type="EMBL" id="KWX08176.1"/>
    </source>
</evidence>